<evidence type="ECO:0008006" key="3">
    <source>
        <dbReference type="Google" id="ProtNLM"/>
    </source>
</evidence>
<sequence>MSAIHNLPSGAGVFPIAPFGFEHGYATEGDVINPRVLNTADGINLNTLWDEYATVLQNWNNRSSSLAALLSYWHTNVADAIPDKVERGMFEKASEFGEPVSVRGPGYHLLGYDFEDYDTASRFTWKFLRDATAEQVRAVLNDALSADNRLVNDLILNRLFDPTQTVNEQGVPVYGLYNGDGVVPPPFAGQTFTGTESHYLTTGHNELDSGDVEQAIRIVRGKGFGIPESGQKLLMLCHPNDGETVASWAKGMENANDAIAKYDALPSVGAPPFEATGPIVGAQAPAELFGVEISGSYGPVYVVQSYFIPEHWFAVVATAGPNNPMNAIGVRQHHEPTYQGLRQIPGPVPGYPLTESFFTRGVGVGTRHRGAAVVCQITNAAEYTPPSLVL</sequence>
<evidence type="ECO:0000313" key="1">
    <source>
        <dbReference type="EMBL" id="TXI53928.1"/>
    </source>
</evidence>
<evidence type="ECO:0000313" key="2">
    <source>
        <dbReference type="Proteomes" id="UP000321797"/>
    </source>
</evidence>
<proteinExistence type="predicted"/>
<dbReference type="EMBL" id="SSGD01000095">
    <property type="protein sequence ID" value="TXI53928.1"/>
    <property type="molecule type" value="Genomic_DNA"/>
</dbReference>
<organism evidence="1 2">
    <name type="scientific">Mycolicibacter arupensis</name>
    <dbReference type="NCBI Taxonomy" id="342002"/>
    <lineage>
        <taxon>Bacteria</taxon>
        <taxon>Bacillati</taxon>
        <taxon>Actinomycetota</taxon>
        <taxon>Actinomycetes</taxon>
        <taxon>Mycobacteriales</taxon>
        <taxon>Mycobacteriaceae</taxon>
        <taxon>Mycolicibacter</taxon>
    </lineage>
</organism>
<dbReference type="RefSeq" id="WP_276761820.1">
    <property type="nucleotide sequence ID" value="NZ_SSGD01000095.1"/>
</dbReference>
<name>A0A5C7XXD6_9MYCO</name>
<dbReference type="Proteomes" id="UP000321797">
    <property type="component" value="Unassembled WGS sequence"/>
</dbReference>
<protein>
    <recommendedName>
        <fullName evidence="3">Bacteriophage protein</fullName>
    </recommendedName>
</protein>
<comment type="caution">
    <text evidence="1">The sequence shown here is derived from an EMBL/GenBank/DDBJ whole genome shotgun (WGS) entry which is preliminary data.</text>
</comment>
<reference evidence="1 2" key="1">
    <citation type="submission" date="2018-09" db="EMBL/GenBank/DDBJ databases">
        <title>Metagenome Assembled Genomes from an Advanced Water Purification Facility.</title>
        <authorList>
            <person name="Stamps B.W."/>
            <person name="Spear J.R."/>
        </authorList>
    </citation>
    <scope>NUCLEOTIDE SEQUENCE [LARGE SCALE GENOMIC DNA]</scope>
    <source>
        <strain evidence="1">Bin_29_2</strain>
    </source>
</reference>
<dbReference type="AlphaFoldDB" id="A0A5C7XXD6"/>
<gene>
    <name evidence="1" type="ORF">E6Q54_15760</name>
</gene>
<accession>A0A5C7XXD6</accession>